<dbReference type="AlphaFoldDB" id="A0A840IKE2"/>
<feature type="domain" description="Rhodanese" evidence="1">
    <location>
        <begin position="18"/>
        <end position="53"/>
    </location>
</feature>
<keyword evidence="3" id="KW-1185">Reference proteome</keyword>
<evidence type="ECO:0000313" key="3">
    <source>
        <dbReference type="Proteomes" id="UP000585272"/>
    </source>
</evidence>
<organism evidence="2 3">
    <name type="scientific">Conexibacter arvalis</name>
    <dbReference type="NCBI Taxonomy" id="912552"/>
    <lineage>
        <taxon>Bacteria</taxon>
        <taxon>Bacillati</taxon>
        <taxon>Actinomycetota</taxon>
        <taxon>Thermoleophilia</taxon>
        <taxon>Solirubrobacterales</taxon>
        <taxon>Conexibacteraceae</taxon>
        <taxon>Conexibacter</taxon>
    </lineage>
</organism>
<dbReference type="PROSITE" id="PS50206">
    <property type="entry name" value="RHODANESE_3"/>
    <property type="match status" value="1"/>
</dbReference>
<gene>
    <name evidence="2" type="ORF">BDZ31_004410</name>
</gene>
<reference evidence="2 3" key="1">
    <citation type="submission" date="2020-08" db="EMBL/GenBank/DDBJ databases">
        <title>Genomic Encyclopedia of Archaeal and Bacterial Type Strains, Phase II (KMG-II): from individual species to whole genera.</title>
        <authorList>
            <person name="Goeker M."/>
        </authorList>
    </citation>
    <scope>NUCLEOTIDE SEQUENCE [LARGE SCALE GENOMIC DNA]</scope>
    <source>
        <strain evidence="2 3">DSM 23288</strain>
    </source>
</reference>
<dbReference type="InterPro" id="IPR001763">
    <property type="entry name" value="Rhodanese-like_dom"/>
</dbReference>
<dbReference type="EMBL" id="JACHNU010000008">
    <property type="protein sequence ID" value="MBB4664795.1"/>
    <property type="molecule type" value="Genomic_DNA"/>
</dbReference>
<sequence>MLDILDGDRRDERARRSRAVRAAEILADLGAPEAARLAGGLLAAVGGVLEVRADATSAELGFAGEIAVARRSAFSGERDFGAYEVKTLLARDENRALRLFGWRAERRTLGELRRHRSIGELGLPLVTVAGEGERAGLLRTPRMLFVSDERGGIVWRRAWAAFEEQVEQRVGAVVMLGTRTGAPRADRRRLEIVRATVMWQPEPQRLAELIDRGHAGLLVDDGLALAVRRSMLPSLYRCVVIVERRALTTRSVLTLRRPRRAAGPALDGYAQARNEQPRRWRRHIPMQCACCRGPLSWSAGCTVCRDGVAF</sequence>
<protein>
    <recommendedName>
        <fullName evidence="1">Rhodanese domain-containing protein</fullName>
    </recommendedName>
</protein>
<dbReference type="Proteomes" id="UP000585272">
    <property type="component" value="Unassembled WGS sequence"/>
</dbReference>
<evidence type="ECO:0000313" key="2">
    <source>
        <dbReference type="EMBL" id="MBB4664795.1"/>
    </source>
</evidence>
<evidence type="ECO:0000259" key="1">
    <source>
        <dbReference type="PROSITE" id="PS50206"/>
    </source>
</evidence>
<proteinExistence type="predicted"/>
<comment type="caution">
    <text evidence="2">The sequence shown here is derived from an EMBL/GenBank/DDBJ whole genome shotgun (WGS) entry which is preliminary data.</text>
</comment>
<accession>A0A840IKE2</accession>
<name>A0A840IKE2_9ACTN</name>
<dbReference type="RefSeq" id="WP_183345140.1">
    <property type="nucleotide sequence ID" value="NZ_JACHNU010000008.1"/>
</dbReference>